<dbReference type="PANTHER" id="PTHR12110">
    <property type="entry name" value="HYDROXYPYRUVATE ISOMERASE"/>
    <property type="match status" value="1"/>
</dbReference>
<reference evidence="2 3" key="1">
    <citation type="submission" date="2018-03" db="EMBL/GenBank/DDBJ databases">
        <title>Genome sequence of Paenibacillus elgii strain AC13 an antimicrobial compound producing bacteria.</title>
        <authorList>
            <person name="Kurokawa A.S."/>
            <person name="Araujo J.F."/>
            <person name="Costa R.A."/>
            <person name="Ortega D.B."/>
            <person name="Pires A.S."/>
            <person name="Pappas G.J.Jr."/>
            <person name="Franco O.L."/>
            <person name="Barreto C."/>
            <person name="Magalhaes B.S."/>
            <person name="Kruger R.H."/>
        </authorList>
    </citation>
    <scope>NUCLEOTIDE SEQUENCE [LARGE SCALE GENOMIC DNA]</scope>
    <source>
        <strain evidence="2 3">AC13</strain>
    </source>
</reference>
<evidence type="ECO:0000259" key="1">
    <source>
        <dbReference type="Pfam" id="PF01261"/>
    </source>
</evidence>
<dbReference type="Proteomes" id="UP000244184">
    <property type="component" value="Unassembled WGS sequence"/>
</dbReference>
<name>A0A2T6FRW0_9BACL</name>
<dbReference type="InterPro" id="IPR013022">
    <property type="entry name" value="Xyl_isomerase-like_TIM-brl"/>
</dbReference>
<dbReference type="PANTHER" id="PTHR12110:SF21">
    <property type="entry name" value="XYLOSE ISOMERASE-LIKE TIM BARREL DOMAIN-CONTAINING PROTEIN"/>
    <property type="match status" value="1"/>
</dbReference>
<feature type="domain" description="Xylose isomerase-like TIM barrel" evidence="1">
    <location>
        <begin position="26"/>
        <end position="250"/>
    </location>
</feature>
<dbReference type="RefSeq" id="WP_108535232.1">
    <property type="nucleotide sequence ID" value="NZ_PYHP01000101.1"/>
</dbReference>
<evidence type="ECO:0000313" key="2">
    <source>
        <dbReference type="EMBL" id="PUA34648.1"/>
    </source>
</evidence>
<sequence>MYNLNLCLDKATIGFDVLLDEFINIASVSGFTSIEPSIIEIENYINKKSEIELKSTLKRHRIDIKQFSCAFGIPGNIAIREKDFNEKLTKWEKYCRLGNDLGFKKASLIVSQYMDSGSIKMPIDEIVQRLRRISFIAKKYNIYVSLEIIDPDLFLLIPELINSCPLNNIGVLIDTYIYSCFGSVHTLNELIPNNKISWIHLSDSKYSKTNYLNGERLIPGRGSLALREIMESCIKKGYNDSVSIEVYGDMEWNNLNPYIRARQAYEGYSKVISKINKAKKGLTYEY</sequence>
<organism evidence="2 3">
    <name type="scientific">Paenibacillus elgii</name>
    <dbReference type="NCBI Taxonomy" id="189691"/>
    <lineage>
        <taxon>Bacteria</taxon>
        <taxon>Bacillati</taxon>
        <taxon>Bacillota</taxon>
        <taxon>Bacilli</taxon>
        <taxon>Bacillales</taxon>
        <taxon>Paenibacillaceae</taxon>
        <taxon>Paenibacillus</taxon>
    </lineage>
</organism>
<dbReference type="InterPro" id="IPR050312">
    <property type="entry name" value="IolE/XylAMocC-like"/>
</dbReference>
<accession>A0A2T6FRW0</accession>
<dbReference type="InterPro" id="IPR036237">
    <property type="entry name" value="Xyl_isomerase-like_sf"/>
</dbReference>
<proteinExistence type="predicted"/>
<dbReference type="SUPFAM" id="SSF51658">
    <property type="entry name" value="Xylose isomerase-like"/>
    <property type="match status" value="1"/>
</dbReference>
<dbReference type="EMBL" id="PYHP01000101">
    <property type="protein sequence ID" value="PUA34648.1"/>
    <property type="molecule type" value="Genomic_DNA"/>
</dbReference>
<comment type="caution">
    <text evidence="2">The sequence shown here is derived from an EMBL/GenBank/DDBJ whole genome shotgun (WGS) entry which is preliminary data.</text>
</comment>
<protein>
    <recommendedName>
        <fullName evidence="1">Xylose isomerase-like TIM barrel domain-containing protein</fullName>
    </recommendedName>
</protein>
<dbReference type="Pfam" id="PF01261">
    <property type="entry name" value="AP_endonuc_2"/>
    <property type="match status" value="1"/>
</dbReference>
<gene>
    <name evidence="2" type="ORF">C8Z91_34855</name>
</gene>
<dbReference type="AlphaFoldDB" id="A0A2T6FRW0"/>
<dbReference type="Gene3D" id="3.20.20.150">
    <property type="entry name" value="Divalent-metal-dependent TIM barrel enzymes"/>
    <property type="match status" value="1"/>
</dbReference>
<evidence type="ECO:0000313" key="3">
    <source>
        <dbReference type="Proteomes" id="UP000244184"/>
    </source>
</evidence>